<keyword evidence="3" id="KW-1185">Reference proteome</keyword>
<evidence type="ECO:0000259" key="1">
    <source>
        <dbReference type="Pfam" id="PF03886"/>
    </source>
</evidence>
<dbReference type="AlphaFoldDB" id="A0A2S9KGD2"/>
<dbReference type="InterPro" id="IPR005586">
    <property type="entry name" value="ABC_trans_aux"/>
</dbReference>
<comment type="caution">
    <text evidence="2">The sequence shown here is derived from an EMBL/GenBank/DDBJ whole genome shotgun (WGS) entry which is preliminary data.</text>
</comment>
<protein>
    <submittedName>
        <fullName evidence="2">ABC transporter</fullName>
    </submittedName>
</protein>
<sequence length="243" mass="26365">MPTRSSPLNASRRQAPQPLCRPALARTLALAPLLGLLLAGCSLLPKSAPVDLYQLPSALPLQAPSASSTAQRPESLRVTRPTAGTLLAGQRIIVLPEGDRVSYYKGAQWSEPAPLLLRNRLLDALRHDGRLTTLSSDDRMLQADFELDGELRAFQSVYQGGSPQVLLQLDLRLVQPATQRIVASRRFEQRQPAADSALPAVVSAFGQASDRLALQVVDWSVEQIAQTPRPDDRPATATAVEQK</sequence>
<dbReference type="Pfam" id="PF03886">
    <property type="entry name" value="ABC_trans_aux"/>
    <property type="match status" value="1"/>
</dbReference>
<proteinExistence type="predicted"/>
<gene>
    <name evidence="2" type="ORF">C6P61_05425</name>
</gene>
<dbReference type="Proteomes" id="UP000238326">
    <property type="component" value="Unassembled WGS sequence"/>
</dbReference>
<dbReference type="EMBL" id="PVLR01000013">
    <property type="protein sequence ID" value="PRD69513.1"/>
    <property type="molecule type" value="Genomic_DNA"/>
</dbReference>
<evidence type="ECO:0000313" key="2">
    <source>
        <dbReference type="EMBL" id="PRD69513.1"/>
    </source>
</evidence>
<dbReference type="OrthoDB" id="5795476at2"/>
<feature type="domain" description="ABC-type transport auxiliary lipoprotein component" evidence="1">
    <location>
        <begin position="53"/>
        <end position="216"/>
    </location>
</feature>
<evidence type="ECO:0000313" key="3">
    <source>
        <dbReference type="Proteomes" id="UP000238326"/>
    </source>
</evidence>
<name>A0A2S9KGD2_9BURK</name>
<dbReference type="SUPFAM" id="SSF159594">
    <property type="entry name" value="XCC0632-like"/>
    <property type="match status" value="1"/>
</dbReference>
<accession>A0A2S9KGD2</accession>
<dbReference type="Gene3D" id="3.40.50.10610">
    <property type="entry name" value="ABC-type transport auxiliary lipoprotein component"/>
    <property type="match status" value="1"/>
</dbReference>
<organism evidence="2 3">
    <name type="scientific">Malikia spinosa</name>
    <dbReference type="NCBI Taxonomy" id="86180"/>
    <lineage>
        <taxon>Bacteria</taxon>
        <taxon>Pseudomonadati</taxon>
        <taxon>Pseudomonadota</taxon>
        <taxon>Betaproteobacteria</taxon>
        <taxon>Burkholderiales</taxon>
        <taxon>Comamonadaceae</taxon>
        <taxon>Malikia</taxon>
    </lineage>
</organism>
<reference evidence="2 3" key="1">
    <citation type="submission" date="2018-03" db="EMBL/GenBank/DDBJ databases">
        <title>Comparative genomics illustrates the genes involved in a hyperalkaliphilic mechanisms of Serpentinomonas isolated from highly-alkaline calcium-rich serpentinized springs.</title>
        <authorList>
            <person name="Suzuki S."/>
            <person name="Ishii S."/>
            <person name="Walworth N."/>
            <person name="Bird L."/>
            <person name="Kuenen J.G."/>
            <person name="Nealson K.H."/>
        </authorList>
    </citation>
    <scope>NUCLEOTIDE SEQUENCE [LARGE SCALE GENOMIC DNA]</scope>
    <source>
        <strain evidence="2 3">83</strain>
    </source>
</reference>